<dbReference type="AlphaFoldDB" id="A0AAJ0UDZ7"/>
<dbReference type="Pfam" id="PF09084">
    <property type="entry name" value="NMT1"/>
    <property type="match status" value="1"/>
</dbReference>
<proteinExistence type="inferred from homology"/>
<organism evidence="5 6">
    <name type="scientific">Halochromatium salexigens</name>
    <name type="common">Chromatium salexigens</name>
    <dbReference type="NCBI Taxonomy" id="49447"/>
    <lineage>
        <taxon>Bacteria</taxon>
        <taxon>Pseudomonadati</taxon>
        <taxon>Pseudomonadota</taxon>
        <taxon>Gammaproteobacteria</taxon>
        <taxon>Chromatiales</taxon>
        <taxon>Chromatiaceae</taxon>
        <taxon>Halochromatium</taxon>
    </lineage>
</organism>
<evidence type="ECO:0000256" key="1">
    <source>
        <dbReference type="ARBA" id="ARBA00004418"/>
    </source>
</evidence>
<evidence type="ECO:0000313" key="6">
    <source>
        <dbReference type="Proteomes" id="UP001296967"/>
    </source>
</evidence>
<dbReference type="GO" id="GO:0042597">
    <property type="term" value="C:periplasmic space"/>
    <property type="evidence" value="ECO:0007669"/>
    <property type="project" value="UniProtKB-SubCell"/>
</dbReference>
<reference evidence="5" key="2">
    <citation type="journal article" date="2020" name="Microorganisms">
        <title>Osmotic Adaptation and Compatible Solute Biosynthesis of Phototrophic Bacteria as Revealed from Genome Analyses.</title>
        <authorList>
            <person name="Imhoff J.F."/>
            <person name="Rahn T."/>
            <person name="Kunzel S."/>
            <person name="Keller A."/>
            <person name="Neulinger S.C."/>
        </authorList>
    </citation>
    <scope>NUCLEOTIDE SEQUENCE</scope>
    <source>
        <strain evidence="5">DSM 4395</strain>
    </source>
</reference>
<dbReference type="InterPro" id="IPR015168">
    <property type="entry name" value="SsuA/THI5"/>
</dbReference>
<evidence type="ECO:0000313" key="5">
    <source>
        <dbReference type="EMBL" id="MBK5929616.1"/>
    </source>
</evidence>
<dbReference type="EMBL" id="NHSF01000019">
    <property type="protein sequence ID" value="MBK5929616.1"/>
    <property type="molecule type" value="Genomic_DNA"/>
</dbReference>
<comment type="caution">
    <text evidence="5">The sequence shown here is derived from an EMBL/GenBank/DDBJ whole genome shotgun (WGS) entry which is preliminary data.</text>
</comment>
<dbReference type="Gene3D" id="3.40.190.10">
    <property type="entry name" value="Periplasmic binding protein-like II"/>
    <property type="match status" value="2"/>
</dbReference>
<keyword evidence="6" id="KW-1185">Reference proteome</keyword>
<comment type="subcellular location">
    <subcellularLocation>
        <location evidence="1">Periplasm</location>
    </subcellularLocation>
</comment>
<evidence type="ECO:0000259" key="4">
    <source>
        <dbReference type="Pfam" id="PF09084"/>
    </source>
</evidence>
<reference evidence="5" key="1">
    <citation type="submission" date="2017-05" db="EMBL/GenBank/DDBJ databases">
        <authorList>
            <person name="Imhoff J.F."/>
            <person name="Rahn T."/>
            <person name="Kuenzel S."/>
            <person name="Neulinger S.C."/>
        </authorList>
    </citation>
    <scope>NUCLEOTIDE SEQUENCE</scope>
    <source>
        <strain evidence="5">DSM 4395</strain>
    </source>
</reference>
<comment type="similarity">
    <text evidence="2">Belongs to the bacterial solute-binding protein SsuA/TauA family.</text>
</comment>
<evidence type="ECO:0000256" key="3">
    <source>
        <dbReference type="ARBA" id="ARBA00022729"/>
    </source>
</evidence>
<keyword evidence="3" id="KW-0732">Signal</keyword>
<name>A0AAJ0UDZ7_HALSE</name>
<sequence length="380" mass="41437">MPASRCQRREIHRFRRTRTFSLAAWKTDPMIIASRSRSAPLCRTLLLILAMGLTEPGVARAQTQGPPAQSVRVAGALYMADLPTLVAESKELFARHGLDAEVHRDGVDADNLARLRAGEVDFALMSLAPLVLDLIADPDPGGPEDPVILAGLIHSTDINGIVFHRNRAINAPSDLSGRQVALPPGTNAEFLWWLFSTFHGLPPDVRLLDEHAGDAIPALLAAGTIDAAVVREPWIARLRAQFGDELGQFPVDQLYTAKWVLVTSRRTARERRDLCTAMLATYREAIAVINEHRGDTLAFYAERMGVPATVLQDNGPRRALDYELSLDWSLMAALQQQADWAAAHQAPANPNIDVIDLIEGSILRALVPGTGGIPPVTHIP</sequence>
<dbReference type="Proteomes" id="UP001296967">
    <property type="component" value="Unassembled WGS sequence"/>
</dbReference>
<feature type="domain" description="SsuA/THI5-like" evidence="4">
    <location>
        <begin position="83"/>
        <end position="292"/>
    </location>
</feature>
<gene>
    <name evidence="5" type="ORF">CCR82_03460</name>
</gene>
<dbReference type="SUPFAM" id="SSF53850">
    <property type="entry name" value="Periplasmic binding protein-like II"/>
    <property type="match status" value="1"/>
</dbReference>
<evidence type="ECO:0000256" key="2">
    <source>
        <dbReference type="ARBA" id="ARBA00010742"/>
    </source>
</evidence>
<dbReference type="PANTHER" id="PTHR30024:SF47">
    <property type="entry name" value="TAURINE-BINDING PERIPLASMIC PROTEIN"/>
    <property type="match status" value="1"/>
</dbReference>
<protein>
    <recommendedName>
        <fullName evidence="4">SsuA/THI5-like domain-containing protein</fullName>
    </recommendedName>
</protein>
<dbReference type="PANTHER" id="PTHR30024">
    <property type="entry name" value="ALIPHATIC SULFONATES-BINDING PROTEIN-RELATED"/>
    <property type="match status" value="1"/>
</dbReference>
<accession>A0AAJ0UDZ7</accession>